<evidence type="ECO:0000313" key="4">
    <source>
        <dbReference type="Proteomes" id="UP001501752"/>
    </source>
</evidence>
<comment type="caution">
    <text evidence="3">The sequence shown here is derived from an EMBL/GenBank/DDBJ whole genome shotgun (WGS) entry which is preliminary data.</text>
</comment>
<feature type="domain" description="Thioesterase" evidence="2">
    <location>
        <begin position="43"/>
        <end position="264"/>
    </location>
</feature>
<accession>A0ABP9D9W9</accession>
<dbReference type="PANTHER" id="PTHR11487:SF0">
    <property type="entry name" value="S-ACYL FATTY ACID SYNTHASE THIOESTERASE, MEDIUM CHAIN"/>
    <property type="match status" value="1"/>
</dbReference>
<name>A0ABP9D9W9_9ACTN</name>
<reference evidence="4" key="1">
    <citation type="journal article" date="2019" name="Int. J. Syst. Evol. Microbiol.">
        <title>The Global Catalogue of Microorganisms (GCM) 10K type strain sequencing project: providing services to taxonomists for standard genome sequencing and annotation.</title>
        <authorList>
            <consortium name="The Broad Institute Genomics Platform"/>
            <consortium name="The Broad Institute Genome Sequencing Center for Infectious Disease"/>
            <person name="Wu L."/>
            <person name="Ma J."/>
        </authorList>
    </citation>
    <scope>NUCLEOTIDE SEQUENCE [LARGE SCALE GENOMIC DNA]</scope>
    <source>
        <strain evidence="4">JCM 13006</strain>
    </source>
</reference>
<keyword evidence="4" id="KW-1185">Reference proteome</keyword>
<organism evidence="3 4">
    <name type="scientific">Kitasatospora terrestris</name>
    <dbReference type="NCBI Taxonomy" id="258051"/>
    <lineage>
        <taxon>Bacteria</taxon>
        <taxon>Bacillati</taxon>
        <taxon>Actinomycetota</taxon>
        <taxon>Actinomycetes</taxon>
        <taxon>Kitasatosporales</taxon>
        <taxon>Streptomycetaceae</taxon>
        <taxon>Kitasatospora</taxon>
    </lineage>
</organism>
<sequence>MNTPQPSAGTARSAGYLRLAGRNRLTDRKWIARPRRVADPRLRVVCFPHIGGGAALYNGWTGRLPADTELCAVRLPGRENRVEEPLVDELPVLLDGIEGALAPLLDRPYVLFGHCSGSMLAFQLARRLRAAGRRMPSLLVVSSIEAPAVREITDPMHVLPREELFRRFADYGGIAPSVLADPDLMALFEPVIRADYRLIERLAYHPEPPLDVPLTVIGGLHDPVVEYGAMTHWRAETSRPFSLRLVDAGHFVVDEAADLVARMLAELSTEENQ</sequence>
<keyword evidence="3" id="KW-0378">Hydrolase</keyword>
<dbReference type="Pfam" id="PF00975">
    <property type="entry name" value="Thioesterase"/>
    <property type="match status" value="1"/>
</dbReference>
<evidence type="ECO:0000256" key="1">
    <source>
        <dbReference type="ARBA" id="ARBA00007169"/>
    </source>
</evidence>
<dbReference type="Proteomes" id="UP001501752">
    <property type="component" value="Unassembled WGS sequence"/>
</dbReference>
<evidence type="ECO:0000313" key="3">
    <source>
        <dbReference type="EMBL" id="GAA4834588.1"/>
    </source>
</evidence>
<dbReference type="EMBL" id="BAABIS010000001">
    <property type="protein sequence ID" value="GAA4834588.1"/>
    <property type="molecule type" value="Genomic_DNA"/>
</dbReference>
<dbReference type="InterPro" id="IPR029058">
    <property type="entry name" value="AB_hydrolase_fold"/>
</dbReference>
<dbReference type="SUPFAM" id="SSF53474">
    <property type="entry name" value="alpha/beta-Hydrolases"/>
    <property type="match status" value="1"/>
</dbReference>
<comment type="similarity">
    <text evidence="1">Belongs to the thioesterase family.</text>
</comment>
<dbReference type="InterPro" id="IPR001031">
    <property type="entry name" value="Thioesterase"/>
</dbReference>
<dbReference type="GO" id="GO:0016787">
    <property type="term" value="F:hydrolase activity"/>
    <property type="evidence" value="ECO:0007669"/>
    <property type="project" value="UniProtKB-KW"/>
</dbReference>
<dbReference type="RefSeq" id="WP_345695212.1">
    <property type="nucleotide sequence ID" value="NZ_BAABIS010000001.1"/>
</dbReference>
<dbReference type="PANTHER" id="PTHR11487">
    <property type="entry name" value="THIOESTERASE"/>
    <property type="match status" value="1"/>
</dbReference>
<protein>
    <submittedName>
        <fullName evidence="3">Alpha/beta fold hydrolase</fullName>
    </submittedName>
</protein>
<dbReference type="InterPro" id="IPR012223">
    <property type="entry name" value="TEII"/>
</dbReference>
<evidence type="ECO:0000259" key="2">
    <source>
        <dbReference type="Pfam" id="PF00975"/>
    </source>
</evidence>
<dbReference type="Gene3D" id="3.40.50.1820">
    <property type="entry name" value="alpha/beta hydrolase"/>
    <property type="match status" value="1"/>
</dbReference>
<gene>
    <name evidence="3" type="ORF">GCM10023235_06460</name>
</gene>
<proteinExistence type="inferred from homology"/>